<dbReference type="RefSeq" id="WP_065917921.1">
    <property type="nucleotide sequence ID" value="NZ_CP016793.1"/>
</dbReference>
<dbReference type="GO" id="GO:0043531">
    <property type="term" value="F:ADP binding"/>
    <property type="evidence" value="ECO:0007669"/>
    <property type="project" value="InterPro"/>
</dbReference>
<evidence type="ECO:0000256" key="1">
    <source>
        <dbReference type="ARBA" id="ARBA00005820"/>
    </source>
</evidence>
<evidence type="ECO:0000259" key="6">
    <source>
        <dbReference type="PROSITE" id="PS51755"/>
    </source>
</evidence>
<keyword evidence="8" id="KW-1185">Reference proteome</keyword>
<dbReference type="AlphaFoldDB" id="A0A1B2HPE0"/>
<dbReference type="InterPro" id="IPR027417">
    <property type="entry name" value="P-loop_NTPase"/>
</dbReference>
<dbReference type="InterPro" id="IPR051677">
    <property type="entry name" value="AfsR-DnrI-RedD_regulator"/>
</dbReference>
<evidence type="ECO:0000313" key="8">
    <source>
        <dbReference type="Proteomes" id="UP000093053"/>
    </source>
</evidence>
<dbReference type="GO" id="GO:0006355">
    <property type="term" value="P:regulation of DNA-templated transcription"/>
    <property type="evidence" value="ECO:0007669"/>
    <property type="project" value="InterPro"/>
</dbReference>
<dbReference type="InterPro" id="IPR001867">
    <property type="entry name" value="OmpR/PhoB-type_DNA-bd"/>
</dbReference>
<dbReference type="InterPro" id="IPR016032">
    <property type="entry name" value="Sig_transdc_resp-reg_C-effctor"/>
</dbReference>
<dbReference type="SUPFAM" id="SSF46894">
    <property type="entry name" value="C-terminal effector domain of the bipartite response regulators"/>
    <property type="match status" value="1"/>
</dbReference>
<dbReference type="InterPro" id="IPR011990">
    <property type="entry name" value="TPR-like_helical_dom_sf"/>
</dbReference>
<dbReference type="PANTHER" id="PTHR35807">
    <property type="entry name" value="TRANSCRIPTIONAL REGULATOR REDD-RELATED"/>
    <property type="match status" value="1"/>
</dbReference>
<evidence type="ECO:0000256" key="2">
    <source>
        <dbReference type="ARBA" id="ARBA00023015"/>
    </source>
</evidence>
<dbReference type="InterPro" id="IPR019734">
    <property type="entry name" value="TPR_rpt"/>
</dbReference>
<dbReference type="STRING" id="1586287.BBK82_29570"/>
<dbReference type="Gene3D" id="1.10.10.10">
    <property type="entry name" value="Winged helix-like DNA-binding domain superfamily/Winged helix DNA-binding domain"/>
    <property type="match status" value="1"/>
</dbReference>
<name>A0A1B2HPE0_9PSEU</name>
<accession>A0A1B2HPE0</accession>
<dbReference type="SMART" id="SM00862">
    <property type="entry name" value="Trans_reg_C"/>
    <property type="match status" value="1"/>
</dbReference>
<keyword evidence="3 5" id="KW-0238">DNA-binding</keyword>
<sequence>MRVLLLGPVDLRDGERSIGLGGTKPKTMLAALTLQPRQVVPIEQLINHLWDGEPPRSATALIHTYVSTLRRAFASIGRPDVLLTRAPGYELVVQEGESDLEAFGALADRARTLERSGQHAEAAGHYRRALDLWRGPALSGIEVRFARAKAVTLDEDRAGAEEGLARCDLAQRHFSEVISRMSRLTAQNPAREEAHGLLMRALYENERQADALAVYQNVRRYLDDELGVEPGEKLQQLHINVLNGTLEPVAAPVVMTSRPVEAVADAAHPVAAQAVAVALDQYTVPRHLPPDIGDFTGRADQLELMRRLSEKTAAADRTATATVVVSGFGGAGKSALAVHTAHMLRDRYPDGQLFADLREADPDLGVRDALRRFLNALGVANTDLPDDLADRVELYRRKVAGRSLVVVLDNVSHEHQVRRLLPGSPHCLVIITSRSRLTGLEGAEFVELDFFDAEASVQMLSRIVGEQRVAGEPEAARTIARLCGGIPLAIRAAAAKLLARPHWPLRVLAGRLSDERRRLDELAAGDLAIRSSLQLNYTELDEPHRRAFHLLTLLDLPDFGAWLAAPLLEVSADDAEDVVEHLVDLRLLDVVGVDPLGRVRYRFHDLIRLFGAEQAAGEPTGEALLRLMTAWMHLVEIGARTLPRVTLGLRPPGLCTGSVDRRLSVDVEDNPTEWLKAETAAVVRSIERAHELGVTGSTTTLIVSLLASPFAVRNEFDGWQRVLDVALTSARTSGDRGALATVHAGLGQLKYEQDDFTAALEHFGQAREHAEAVGEVHTLAVAQIGLGTVLRELGETGRAVEHLVRADELAGTAGDADVAAAAQYGLGAISREHGDIDAAVTSFGRCVDLYRERGDQRGEALALRGLSLCHRARDEHADAAELSRQAEVVLTGAGDALGAAYARQSLAKALVRQGKTVEAGALLDSCHEVFVQHRDRFGIALAVRTMGEAALAGGDDTRARELLEDALVRWEQLGLPQWQARTLRDLAATAPGDAAELWGRARELTAAVGGREVAELRELTPSAWRDHVRKHL</sequence>
<feature type="domain" description="OmpR/PhoB-type" evidence="6">
    <location>
        <begin position="1"/>
        <end position="93"/>
    </location>
</feature>
<keyword evidence="4" id="KW-0804">Transcription</keyword>
<dbReference type="SUPFAM" id="SSF52540">
    <property type="entry name" value="P-loop containing nucleoside triphosphate hydrolases"/>
    <property type="match status" value="1"/>
</dbReference>
<dbReference type="Proteomes" id="UP000093053">
    <property type="component" value="Chromosome"/>
</dbReference>
<organism evidence="7 8">
    <name type="scientific">Lentzea guizhouensis</name>
    <dbReference type="NCBI Taxonomy" id="1586287"/>
    <lineage>
        <taxon>Bacteria</taxon>
        <taxon>Bacillati</taxon>
        <taxon>Actinomycetota</taxon>
        <taxon>Actinomycetes</taxon>
        <taxon>Pseudonocardiales</taxon>
        <taxon>Pseudonocardiaceae</taxon>
        <taxon>Lentzea</taxon>
    </lineage>
</organism>
<dbReference type="EMBL" id="CP016793">
    <property type="protein sequence ID" value="ANZ39580.1"/>
    <property type="molecule type" value="Genomic_DNA"/>
</dbReference>
<dbReference type="PRINTS" id="PR00364">
    <property type="entry name" value="DISEASERSIST"/>
</dbReference>
<dbReference type="PROSITE" id="PS51755">
    <property type="entry name" value="OMPR_PHOB"/>
    <property type="match status" value="1"/>
</dbReference>
<keyword evidence="2" id="KW-0805">Transcription regulation</keyword>
<evidence type="ECO:0000256" key="4">
    <source>
        <dbReference type="ARBA" id="ARBA00023163"/>
    </source>
</evidence>
<dbReference type="SUPFAM" id="SSF48452">
    <property type="entry name" value="TPR-like"/>
    <property type="match status" value="3"/>
</dbReference>
<evidence type="ECO:0000256" key="5">
    <source>
        <dbReference type="PROSITE-ProRule" id="PRU01091"/>
    </source>
</evidence>
<dbReference type="GO" id="GO:0003677">
    <property type="term" value="F:DNA binding"/>
    <property type="evidence" value="ECO:0007669"/>
    <property type="project" value="UniProtKB-UniRule"/>
</dbReference>
<evidence type="ECO:0000313" key="7">
    <source>
        <dbReference type="EMBL" id="ANZ39580.1"/>
    </source>
</evidence>
<dbReference type="InterPro" id="IPR036388">
    <property type="entry name" value="WH-like_DNA-bd_sf"/>
</dbReference>
<dbReference type="Gene3D" id="3.40.50.300">
    <property type="entry name" value="P-loop containing nucleotide triphosphate hydrolases"/>
    <property type="match status" value="1"/>
</dbReference>
<dbReference type="Pfam" id="PF00486">
    <property type="entry name" value="Trans_reg_C"/>
    <property type="match status" value="1"/>
</dbReference>
<gene>
    <name evidence="7" type="ORF">BBK82_29570</name>
</gene>
<dbReference type="GO" id="GO:0000160">
    <property type="term" value="P:phosphorelay signal transduction system"/>
    <property type="evidence" value="ECO:0007669"/>
    <property type="project" value="InterPro"/>
</dbReference>
<feature type="DNA-binding region" description="OmpR/PhoB-type" evidence="5">
    <location>
        <begin position="1"/>
        <end position="93"/>
    </location>
</feature>
<dbReference type="Pfam" id="PF03704">
    <property type="entry name" value="BTAD"/>
    <property type="match status" value="1"/>
</dbReference>
<dbReference type="SMART" id="SM01043">
    <property type="entry name" value="BTAD"/>
    <property type="match status" value="1"/>
</dbReference>
<dbReference type="SMART" id="SM00028">
    <property type="entry name" value="TPR"/>
    <property type="match status" value="4"/>
</dbReference>
<dbReference type="Gene3D" id="1.25.40.10">
    <property type="entry name" value="Tetratricopeptide repeat domain"/>
    <property type="match status" value="3"/>
</dbReference>
<proteinExistence type="inferred from homology"/>
<comment type="similarity">
    <text evidence="1">Belongs to the AfsR/DnrI/RedD regulatory family.</text>
</comment>
<evidence type="ECO:0000256" key="3">
    <source>
        <dbReference type="ARBA" id="ARBA00023125"/>
    </source>
</evidence>
<dbReference type="PANTHER" id="PTHR35807:SF1">
    <property type="entry name" value="TRANSCRIPTIONAL REGULATOR REDD"/>
    <property type="match status" value="1"/>
</dbReference>
<dbReference type="InterPro" id="IPR005158">
    <property type="entry name" value="BTAD"/>
</dbReference>
<dbReference type="CDD" id="cd15831">
    <property type="entry name" value="BTAD"/>
    <property type="match status" value="1"/>
</dbReference>
<dbReference type="Pfam" id="PF13424">
    <property type="entry name" value="TPR_12"/>
    <property type="match status" value="1"/>
</dbReference>
<reference evidence="7 8" key="1">
    <citation type="submission" date="2016-07" db="EMBL/GenBank/DDBJ databases">
        <title>Complete genome sequence of the Lentzea guizhouensis DHS C013.</title>
        <authorList>
            <person name="Cao C."/>
        </authorList>
    </citation>
    <scope>NUCLEOTIDE SEQUENCE [LARGE SCALE GENOMIC DNA]</scope>
    <source>
        <strain evidence="7 8">DHS C013</strain>
    </source>
</reference>
<protein>
    <recommendedName>
        <fullName evidence="6">OmpR/PhoB-type domain-containing protein</fullName>
    </recommendedName>
</protein>
<dbReference type="KEGG" id="led:BBK82_29570"/>